<dbReference type="PATRIC" id="fig|50340.43.peg.3078"/>
<accession>A0A0M9GD87</accession>
<evidence type="ECO:0000313" key="3">
    <source>
        <dbReference type="Proteomes" id="UP000037931"/>
    </source>
</evidence>
<feature type="domain" description="GST N-terminal" evidence="1">
    <location>
        <begin position="1"/>
        <end position="78"/>
    </location>
</feature>
<evidence type="ECO:0000313" key="2">
    <source>
        <dbReference type="EMBL" id="KPA88136.1"/>
    </source>
</evidence>
<dbReference type="InterPro" id="IPR036249">
    <property type="entry name" value="Thioredoxin-like_sf"/>
</dbReference>
<evidence type="ECO:0000259" key="1">
    <source>
        <dbReference type="PROSITE" id="PS50404"/>
    </source>
</evidence>
<dbReference type="GO" id="GO:0016034">
    <property type="term" value="F:maleylacetoacetate isomerase activity"/>
    <property type="evidence" value="ECO:0007669"/>
    <property type="project" value="TreeGrafter"/>
</dbReference>
<dbReference type="PROSITE" id="PS50404">
    <property type="entry name" value="GST_NTER"/>
    <property type="match status" value="1"/>
</dbReference>
<dbReference type="InterPro" id="IPR004045">
    <property type="entry name" value="Glutathione_S-Trfase_N"/>
</dbReference>
<sequence length="203" mass="22391">MKLLGMLDSPYVRRVAISLDLLGVEFEHASLSVFSQFDAFAAINPVVKAPTLVLDDGTVLMDSSLIIDYLEASQAHDHGLWPRQPQALASALRTTGLALAACEKAVQLVYERKLRPAEKQHQPWIDRVIGQLVAACRALDQQTASMAQDSSGRPDQAALSAAVAGSFIELMLPDLIRLEDFPAFHAHTQRLEQTELFKRYPVQ</sequence>
<dbReference type="OrthoDB" id="8634103at2"/>
<dbReference type="PANTHER" id="PTHR42673:SF21">
    <property type="entry name" value="GLUTATHIONE S-TRANSFERASE YFCF"/>
    <property type="match status" value="1"/>
</dbReference>
<dbReference type="RefSeq" id="WP_054064260.1">
    <property type="nucleotide sequence ID" value="NZ_JSYZ01000023.1"/>
</dbReference>
<dbReference type="GO" id="GO:0004364">
    <property type="term" value="F:glutathione transferase activity"/>
    <property type="evidence" value="ECO:0007669"/>
    <property type="project" value="TreeGrafter"/>
</dbReference>
<dbReference type="InterPro" id="IPR036282">
    <property type="entry name" value="Glutathione-S-Trfase_C_sf"/>
</dbReference>
<protein>
    <submittedName>
        <fullName evidence="2">Glutathione S-transferase</fullName>
    </submittedName>
</protein>
<dbReference type="EMBL" id="JSYZ01000023">
    <property type="protein sequence ID" value="KPA88136.1"/>
    <property type="molecule type" value="Genomic_DNA"/>
</dbReference>
<dbReference type="CDD" id="cd00570">
    <property type="entry name" value="GST_N_family"/>
    <property type="match status" value="1"/>
</dbReference>
<dbReference type="CDD" id="cd03205">
    <property type="entry name" value="GST_C_6"/>
    <property type="match status" value="1"/>
</dbReference>
<reference evidence="2 3" key="1">
    <citation type="journal article" date="2015" name="PLoS ONE">
        <title>Rice-Infecting Pseudomonas Genomes Are Highly Accessorized and Harbor Multiple Putative Virulence Mechanisms to Cause Sheath Brown Rot.</title>
        <authorList>
            <person name="Quibod I.L."/>
            <person name="Grande G."/>
            <person name="Oreiro E.G."/>
            <person name="Borja F.N."/>
            <person name="Dossa G.S."/>
            <person name="Mauleon R."/>
            <person name="Cruz C.V."/>
            <person name="Oliva R."/>
        </authorList>
    </citation>
    <scope>NUCLEOTIDE SEQUENCE [LARGE SCALE GENOMIC DNA]</scope>
    <source>
        <strain evidence="2 3">IRRI 6609</strain>
    </source>
</reference>
<comment type="caution">
    <text evidence="2">The sequence shown here is derived from an EMBL/GenBank/DDBJ whole genome shotgun (WGS) entry which is preliminary data.</text>
</comment>
<keyword evidence="2" id="KW-0808">Transferase</keyword>
<dbReference type="STRING" id="50340.PF66_05368"/>
<dbReference type="GO" id="GO:0006559">
    <property type="term" value="P:L-phenylalanine catabolic process"/>
    <property type="evidence" value="ECO:0007669"/>
    <property type="project" value="TreeGrafter"/>
</dbReference>
<name>A0A0M9GD87_9PSED</name>
<keyword evidence="3" id="KW-1185">Reference proteome</keyword>
<proteinExistence type="predicted"/>
<dbReference type="Proteomes" id="UP000037931">
    <property type="component" value="Unassembled WGS sequence"/>
</dbReference>
<dbReference type="SUPFAM" id="SSF52833">
    <property type="entry name" value="Thioredoxin-like"/>
    <property type="match status" value="1"/>
</dbReference>
<dbReference type="SUPFAM" id="SSF47616">
    <property type="entry name" value="GST C-terminal domain-like"/>
    <property type="match status" value="1"/>
</dbReference>
<dbReference type="GO" id="GO:0006749">
    <property type="term" value="P:glutathione metabolic process"/>
    <property type="evidence" value="ECO:0007669"/>
    <property type="project" value="TreeGrafter"/>
</dbReference>
<dbReference type="PANTHER" id="PTHR42673">
    <property type="entry name" value="MALEYLACETOACETATE ISOMERASE"/>
    <property type="match status" value="1"/>
</dbReference>
<dbReference type="Pfam" id="PF13417">
    <property type="entry name" value="GST_N_3"/>
    <property type="match status" value="1"/>
</dbReference>
<organism evidence="2 3">
    <name type="scientific">Pseudomonas asplenii</name>
    <dbReference type="NCBI Taxonomy" id="53407"/>
    <lineage>
        <taxon>Bacteria</taxon>
        <taxon>Pseudomonadati</taxon>
        <taxon>Pseudomonadota</taxon>
        <taxon>Gammaproteobacteria</taxon>
        <taxon>Pseudomonadales</taxon>
        <taxon>Pseudomonadaceae</taxon>
        <taxon>Pseudomonas</taxon>
    </lineage>
</organism>
<dbReference type="Gene3D" id="3.40.30.10">
    <property type="entry name" value="Glutaredoxin"/>
    <property type="match status" value="1"/>
</dbReference>
<dbReference type="AlphaFoldDB" id="A0A0M9GD87"/>
<dbReference type="Gene3D" id="1.20.1050.10">
    <property type="match status" value="1"/>
</dbReference>
<gene>
    <name evidence="2" type="ORF">PF66_05368</name>
</gene>